<dbReference type="GO" id="GO:0016887">
    <property type="term" value="F:ATP hydrolysis activity"/>
    <property type="evidence" value="ECO:0007669"/>
    <property type="project" value="InterPro"/>
</dbReference>
<evidence type="ECO:0000256" key="3">
    <source>
        <dbReference type="ARBA" id="ARBA00022741"/>
    </source>
</evidence>
<dbReference type="Proteomes" id="UP000287239">
    <property type="component" value="Unassembled WGS sequence"/>
</dbReference>
<proteinExistence type="inferred from homology"/>
<evidence type="ECO:0000256" key="4">
    <source>
        <dbReference type="ARBA" id="ARBA00022840"/>
    </source>
</evidence>
<reference evidence="6 7" key="1">
    <citation type="submission" date="2017-05" db="EMBL/GenBank/DDBJ databases">
        <title>Vagococcus spp. assemblies.</title>
        <authorList>
            <person name="Gulvik C.A."/>
        </authorList>
    </citation>
    <scope>NUCLEOTIDE SEQUENCE [LARGE SCALE GENOMIC DNA]</scope>
    <source>
        <strain evidence="6 7">NCFB 2777</strain>
    </source>
</reference>
<dbReference type="OrthoDB" id="9804819at2"/>
<evidence type="ECO:0000259" key="5">
    <source>
        <dbReference type="PROSITE" id="PS50893"/>
    </source>
</evidence>
<dbReference type="PANTHER" id="PTHR43335:SF4">
    <property type="entry name" value="ABC TRANSPORTER, ATP-BINDING PROTEIN"/>
    <property type="match status" value="1"/>
</dbReference>
<dbReference type="GO" id="GO:0005524">
    <property type="term" value="F:ATP binding"/>
    <property type="evidence" value="ECO:0007669"/>
    <property type="project" value="UniProtKB-KW"/>
</dbReference>
<comment type="caution">
    <text evidence="6">The sequence shown here is derived from an EMBL/GenBank/DDBJ whole genome shotgun (WGS) entry which is preliminary data.</text>
</comment>
<gene>
    <name evidence="6" type="ORF">CBF35_04030</name>
</gene>
<organism evidence="6 7">
    <name type="scientific">Vagococcus salmoninarum</name>
    <dbReference type="NCBI Taxonomy" id="2739"/>
    <lineage>
        <taxon>Bacteria</taxon>
        <taxon>Bacillati</taxon>
        <taxon>Bacillota</taxon>
        <taxon>Bacilli</taxon>
        <taxon>Lactobacillales</taxon>
        <taxon>Enterococcaceae</taxon>
        <taxon>Vagococcus</taxon>
    </lineage>
</organism>
<dbReference type="InterPro" id="IPR017871">
    <property type="entry name" value="ABC_transporter-like_CS"/>
</dbReference>
<name>A0A429ZTP4_9ENTE</name>
<keyword evidence="7" id="KW-1185">Reference proteome</keyword>
<dbReference type="InterPro" id="IPR027417">
    <property type="entry name" value="P-loop_NTPase"/>
</dbReference>
<evidence type="ECO:0000313" key="7">
    <source>
        <dbReference type="Proteomes" id="UP000287239"/>
    </source>
</evidence>
<evidence type="ECO:0000256" key="1">
    <source>
        <dbReference type="ARBA" id="ARBA00005417"/>
    </source>
</evidence>
<feature type="domain" description="ABC transporter" evidence="5">
    <location>
        <begin position="3"/>
        <end position="208"/>
    </location>
</feature>
<comment type="similarity">
    <text evidence="1">Belongs to the ABC transporter superfamily.</text>
</comment>
<keyword evidence="3" id="KW-0547">Nucleotide-binding</keyword>
<dbReference type="Gene3D" id="3.40.50.300">
    <property type="entry name" value="P-loop containing nucleotide triphosphate hydrolases"/>
    <property type="match status" value="1"/>
</dbReference>
<dbReference type="InterPro" id="IPR003439">
    <property type="entry name" value="ABC_transporter-like_ATP-bd"/>
</dbReference>
<dbReference type="PROSITE" id="PS50893">
    <property type="entry name" value="ABC_TRANSPORTER_2"/>
    <property type="match status" value="1"/>
</dbReference>
<evidence type="ECO:0000256" key="2">
    <source>
        <dbReference type="ARBA" id="ARBA00022448"/>
    </source>
</evidence>
<dbReference type="PROSITE" id="PS00211">
    <property type="entry name" value="ABC_TRANSPORTER_1"/>
    <property type="match status" value="1"/>
</dbReference>
<dbReference type="RefSeq" id="WP_126778703.1">
    <property type="nucleotide sequence ID" value="NZ_NGJU01000004.1"/>
</dbReference>
<dbReference type="Pfam" id="PF00005">
    <property type="entry name" value="ABC_tran"/>
    <property type="match status" value="1"/>
</dbReference>
<keyword evidence="2" id="KW-0813">Transport</keyword>
<dbReference type="SUPFAM" id="SSF52540">
    <property type="entry name" value="P-loop containing nucleoside triphosphate hydrolases"/>
    <property type="match status" value="1"/>
</dbReference>
<dbReference type="GeneID" id="98567527"/>
<protein>
    <recommendedName>
        <fullName evidence="5">ABC transporter domain-containing protein</fullName>
    </recommendedName>
</protein>
<dbReference type="EMBL" id="NGJU01000004">
    <property type="protein sequence ID" value="RST97103.1"/>
    <property type="molecule type" value="Genomic_DNA"/>
</dbReference>
<sequence length="208" mass="22880">MKIQVKEVTKVYKGQTVLENVSITVEEGQCVGLIGHNGSGKSLLLKVICGFIKADEGSVTVGKQTIIHGTNYIKEAGVIIEQADFIPYLSGLENLQLLANIQKKIPLTEVEYYLEKVGLGQTGKKKYKHYSLGMKQRLRIAQSIMEDPQVLILDEPFNGLDKEGVADILKLLIEAKSAGKTMIVTSHDQGHIDQLADKIYELESGVVL</sequence>
<dbReference type="PANTHER" id="PTHR43335">
    <property type="entry name" value="ABC TRANSPORTER, ATP-BINDING PROTEIN"/>
    <property type="match status" value="1"/>
</dbReference>
<dbReference type="InterPro" id="IPR003593">
    <property type="entry name" value="AAA+_ATPase"/>
</dbReference>
<dbReference type="SMART" id="SM00382">
    <property type="entry name" value="AAA"/>
    <property type="match status" value="1"/>
</dbReference>
<evidence type="ECO:0000313" key="6">
    <source>
        <dbReference type="EMBL" id="RST97103.1"/>
    </source>
</evidence>
<keyword evidence="4" id="KW-0067">ATP-binding</keyword>
<dbReference type="AlphaFoldDB" id="A0A429ZTP4"/>
<accession>A0A429ZTP4</accession>